<evidence type="ECO:0000256" key="2">
    <source>
        <dbReference type="ARBA" id="ARBA00022723"/>
    </source>
</evidence>
<name>A0A0P6WXZ7_9CHLR</name>
<dbReference type="CDD" id="cd01335">
    <property type="entry name" value="Radical_SAM"/>
    <property type="match status" value="1"/>
</dbReference>
<dbReference type="Pfam" id="PF05402">
    <property type="entry name" value="PqqD"/>
    <property type="match status" value="1"/>
</dbReference>
<dbReference type="OrthoDB" id="9808591at2"/>
<evidence type="ECO:0000313" key="7">
    <source>
        <dbReference type="Proteomes" id="UP000050430"/>
    </source>
</evidence>
<accession>A0A0P6WXZ7</accession>
<dbReference type="STRING" id="229920.ADM99_11165"/>
<dbReference type="GO" id="GO:0046872">
    <property type="term" value="F:metal ion binding"/>
    <property type="evidence" value="ECO:0007669"/>
    <property type="project" value="UniProtKB-KW"/>
</dbReference>
<evidence type="ECO:0000256" key="1">
    <source>
        <dbReference type="ARBA" id="ARBA00022691"/>
    </source>
</evidence>
<dbReference type="Gene3D" id="1.10.10.1150">
    <property type="entry name" value="Coenzyme PQQ synthesis protein D (PqqD)"/>
    <property type="match status" value="1"/>
</dbReference>
<dbReference type="InterPro" id="IPR058240">
    <property type="entry name" value="rSAM_sf"/>
</dbReference>
<dbReference type="AlphaFoldDB" id="A0A0P6WXZ7"/>
<dbReference type="EMBL" id="LGCK01000011">
    <property type="protein sequence ID" value="KPL71263.1"/>
    <property type="molecule type" value="Genomic_DNA"/>
</dbReference>
<evidence type="ECO:0000256" key="4">
    <source>
        <dbReference type="ARBA" id="ARBA00023014"/>
    </source>
</evidence>
<dbReference type="GO" id="GO:0006783">
    <property type="term" value="P:heme biosynthetic process"/>
    <property type="evidence" value="ECO:0007669"/>
    <property type="project" value="TreeGrafter"/>
</dbReference>
<dbReference type="InterPro" id="IPR050377">
    <property type="entry name" value="Radical_SAM_PqqE_MftC-like"/>
</dbReference>
<feature type="domain" description="Radical SAM core" evidence="5">
    <location>
        <begin position="155"/>
        <end position="259"/>
    </location>
</feature>
<evidence type="ECO:0000313" key="6">
    <source>
        <dbReference type="EMBL" id="KPL71263.1"/>
    </source>
</evidence>
<keyword evidence="1" id="KW-0949">S-adenosyl-L-methionine</keyword>
<sequence length="386" mass="43572">MKSLQYIRDRFFPKPQQLPSGFHTFQSPPEVTPPYRLQLRLENDGTGILVVNARTVLHLNQTAAEIAYHLISHDSVEETTRKISKRYNVPRQQALNDVTDFSERIQTIIESPTLDPVSFLDFDRVDPYSKELSAPYRLDCALTYKTNDDAPNALPTERVKRELLTEEWKIILQKTWLAGIPQIVFTGGEPTLRPDLCELIAVTQNQGQVTGLLTDGKRLSERDFLHELLQSGLDHVMINLDPESPQVWEAIRDVSREDLFLTVHLTLTTHTISEAHVVLENLQSYMGENRSLSLSVNNADLSKQLDAIRNDAIRMGFNMVWDLPVPYSALNPVSLELAEGASPVKGAGNAWLYVEPDGDVLPAQGITTVLGNILTDPWEKIWSNRK</sequence>
<proteinExistence type="predicted"/>
<dbReference type="Proteomes" id="UP000050430">
    <property type="component" value="Unassembled WGS sequence"/>
</dbReference>
<dbReference type="GO" id="GO:0051536">
    <property type="term" value="F:iron-sulfur cluster binding"/>
    <property type="evidence" value="ECO:0007669"/>
    <property type="project" value="UniProtKB-KW"/>
</dbReference>
<dbReference type="PANTHER" id="PTHR11228">
    <property type="entry name" value="RADICAL SAM DOMAIN PROTEIN"/>
    <property type="match status" value="1"/>
</dbReference>
<reference evidence="6 7" key="1">
    <citation type="submission" date="2015-07" db="EMBL/GenBank/DDBJ databases">
        <title>Genome sequence of Leptolinea tardivitalis DSM 16556.</title>
        <authorList>
            <person name="Hemp J."/>
            <person name="Ward L.M."/>
            <person name="Pace L.A."/>
            <person name="Fischer W.W."/>
        </authorList>
    </citation>
    <scope>NUCLEOTIDE SEQUENCE [LARGE SCALE GENOMIC DNA]</scope>
    <source>
        <strain evidence="6 7">YMTK-2</strain>
    </source>
</reference>
<dbReference type="Gene3D" id="3.20.20.70">
    <property type="entry name" value="Aldolase class I"/>
    <property type="match status" value="1"/>
</dbReference>
<protein>
    <recommendedName>
        <fullName evidence="5">Radical SAM core domain-containing protein</fullName>
    </recommendedName>
</protein>
<keyword evidence="4" id="KW-0411">Iron-sulfur</keyword>
<dbReference type="InterPro" id="IPR041881">
    <property type="entry name" value="PqqD_sf"/>
</dbReference>
<evidence type="ECO:0000256" key="3">
    <source>
        <dbReference type="ARBA" id="ARBA00023004"/>
    </source>
</evidence>
<evidence type="ECO:0000259" key="5">
    <source>
        <dbReference type="Pfam" id="PF04055"/>
    </source>
</evidence>
<dbReference type="InterPro" id="IPR013785">
    <property type="entry name" value="Aldolase_TIM"/>
</dbReference>
<gene>
    <name evidence="6" type="ORF">ADM99_11165</name>
</gene>
<dbReference type="InterPro" id="IPR008792">
    <property type="entry name" value="PQQD"/>
</dbReference>
<organism evidence="6 7">
    <name type="scientific">Leptolinea tardivitalis</name>
    <dbReference type="NCBI Taxonomy" id="229920"/>
    <lineage>
        <taxon>Bacteria</taxon>
        <taxon>Bacillati</taxon>
        <taxon>Chloroflexota</taxon>
        <taxon>Anaerolineae</taxon>
        <taxon>Anaerolineales</taxon>
        <taxon>Anaerolineaceae</taxon>
        <taxon>Leptolinea</taxon>
    </lineage>
</organism>
<dbReference type="GO" id="GO:0003824">
    <property type="term" value="F:catalytic activity"/>
    <property type="evidence" value="ECO:0007669"/>
    <property type="project" value="InterPro"/>
</dbReference>
<dbReference type="RefSeq" id="WP_062423381.1">
    <property type="nucleotide sequence ID" value="NZ_BBYA01000015.1"/>
</dbReference>
<keyword evidence="3" id="KW-0408">Iron</keyword>
<keyword evidence="2" id="KW-0479">Metal-binding</keyword>
<dbReference type="Pfam" id="PF04055">
    <property type="entry name" value="Radical_SAM"/>
    <property type="match status" value="1"/>
</dbReference>
<dbReference type="PANTHER" id="PTHR11228:SF7">
    <property type="entry name" value="PQQA PEPTIDE CYCLASE"/>
    <property type="match status" value="1"/>
</dbReference>
<keyword evidence="7" id="KW-1185">Reference proteome</keyword>
<comment type="caution">
    <text evidence="6">The sequence shown here is derived from an EMBL/GenBank/DDBJ whole genome shotgun (WGS) entry which is preliminary data.</text>
</comment>
<dbReference type="SUPFAM" id="SSF102114">
    <property type="entry name" value="Radical SAM enzymes"/>
    <property type="match status" value="1"/>
</dbReference>
<dbReference type="InterPro" id="IPR007197">
    <property type="entry name" value="rSAM"/>
</dbReference>